<sequence>MSDSNATLLPPRIPLVPQTVPIKYIPKPLSMNANCHNRCSSVYGAVNMAAAGGLFRSVYEVCISGSDRDIENRPYHRNCGCALHSRSRGTCPHASPKSNNVSYPMRRSKSEGWLVMATTPNHSITSQAESSLEIKENLYKIDELNKSNI</sequence>
<organism evidence="1 2">
    <name type="scientific">Rubroshorea leprosula</name>
    <dbReference type="NCBI Taxonomy" id="152421"/>
    <lineage>
        <taxon>Eukaryota</taxon>
        <taxon>Viridiplantae</taxon>
        <taxon>Streptophyta</taxon>
        <taxon>Embryophyta</taxon>
        <taxon>Tracheophyta</taxon>
        <taxon>Spermatophyta</taxon>
        <taxon>Magnoliopsida</taxon>
        <taxon>eudicotyledons</taxon>
        <taxon>Gunneridae</taxon>
        <taxon>Pentapetalae</taxon>
        <taxon>rosids</taxon>
        <taxon>malvids</taxon>
        <taxon>Malvales</taxon>
        <taxon>Dipterocarpaceae</taxon>
        <taxon>Rubroshorea</taxon>
    </lineage>
</organism>
<keyword evidence="2" id="KW-1185">Reference proteome</keyword>
<dbReference type="PANTHER" id="PTHR35121:SF2">
    <property type="entry name" value="SWIM-TYPE DOMAIN-CONTAINING PROTEIN"/>
    <property type="match status" value="1"/>
</dbReference>
<dbReference type="Proteomes" id="UP001054252">
    <property type="component" value="Unassembled WGS sequence"/>
</dbReference>
<accession>A0AAV5K396</accession>
<dbReference type="AlphaFoldDB" id="A0AAV5K396"/>
<proteinExistence type="predicted"/>
<gene>
    <name evidence="1" type="ORF">SLEP1_g28480</name>
</gene>
<protein>
    <submittedName>
        <fullName evidence="1">Uncharacterized protein</fullName>
    </submittedName>
</protein>
<evidence type="ECO:0000313" key="1">
    <source>
        <dbReference type="EMBL" id="GKV18052.1"/>
    </source>
</evidence>
<comment type="caution">
    <text evidence="1">The sequence shown here is derived from an EMBL/GenBank/DDBJ whole genome shotgun (WGS) entry which is preliminary data.</text>
</comment>
<evidence type="ECO:0000313" key="2">
    <source>
        <dbReference type="Proteomes" id="UP001054252"/>
    </source>
</evidence>
<dbReference type="EMBL" id="BPVZ01000049">
    <property type="protein sequence ID" value="GKV18052.1"/>
    <property type="molecule type" value="Genomic_DNA"/>
</dbReference>
<reference evidence="1 2" key="1">
    <citation type="journal article" date="2021" name="Commun. Biol.">
        <title>The genome of Shorea leprosula (Dipterocarpaceae) highlights the ecological relevance of drought in aseasonal tropical rainforests.</title>
        <authorList>
            <person name="Ng K.K.S."/>
            <person name="Kobayashi M.J."/>
            <person name="Fawcett J.A."/>
            <person name="Hatakeyama M."/>
            <person name="Paape T."/>
            <person name="Ng C.H."/>
            <person name="Ang C.C."/>
            <person name="Tnah L.H."/>
            <person name="Lee C.T."/>
            <person name="Nishiyama T."/>
            <person name="Sese J."/>
            <person name="O'Brien M.J."/>
            <person name="Copetti D."/>
            <person name="Mohd Noor M.I."/>
            <person name="Ong R.C."/>
            <person name="Putra M."/>
            <person name="Sireger I.Z."/>
            <person name="Indrioko S."/>
            <person name="Kosugi Y."/>
            <person name="Izuno A."/>
            <person name="Isagi Y."/>
            <person name="Lee S.L."/>
            <person name="Shimizu K.K."/>
        </authorList>
    </citation>
    <scope>NUCLEOTIDE SEQUENCE [LARGE SCALE GENOMIC DNA]</scope>
    <source>
        <strain evidence="1">214</strain>
    </source>
</reference>
<name>A0AAV5K396_9ROSI</name>
<dbReference type="PANTHER" id="PTHR35121">
    <property type="entry name" value="HOMEODOMAIN PROTEIN 8, PUTATIVE-RELATED"/>
    <property type="match status" value="1"/>
</dbReference>